<evidence type="ECO:0000313" key="2">
    <source>
        <dbReference type="EMBL" id="HCO22957.1"/>
    </source>
</evidence>
<dbReference type="AlphaFoldDB" id="A0A3D3R4L7"/>
<feature type="transmembrane region" description="Helical" evidence="1">
    <location>
        <begin position="66"/>
        <end position="94"/>
    </location>
</feature>
<dbReference type="EMBL" id="DQAY01000048">
    <property type="protein sequence ID" value="HCO22957.1"/>
    <property type="molecule type" value="Genomic_DNA"/>
</dbReference>
<keyword evidence="1" id="KW-0472">Membrane</keyword>
<keyword evidence="1" id="KW-0812">Transmembrane</keyword>
<proteinExistence type="predicted"/>
<name>A0A3D3R4L7_9PLAN</name>
<dbReference type="Proteomes" id="UP000263642">
    <property type="component" value="Unassembled WGS sequence"/>
</dbReference>
<organism evidence="2 3">
    <name type="scientific">Gimesia maris</name>
    <dbReference type="NCBI Taxonomy" id="122"/>
    <lineage>
        <taxon>Bacteria</taxon>
        <taxon>Pseudomonadati</taxon>
        <taxon>Planctomycetota</taxon>
        <taxon>Planctomycetia</taxon>
        <taxon>Planctomycetales</taxon>
        <taxon>Planctomycetaceae</taxon>
        <taxon>Gimesia</taxon>
    </lineage>
</organism>
<protein>
    <submittedName>
        <fullName evidence="2">Uncharacterized protein</fullName>
    </submittedName>
</protein>
<keyword evidence="1" id="KW-1133">Transmembrane helix</keyword>
<evidence type="ECO:0000256" key="1">
    <source>
        <dbReference type="SAM" id="Phobius"/>
    </source>
</evidence>
<evidence type="ECO:0000313" key="3">
    <source>
        <dbReference type="Proteomes" id="UP000263642"/>
    </source>
</evidence>
<feature type="transmembrane region" description="Helical" evidence="1">
    <location>
        <begin position="32"/>
        <end position="54"/>
    </location>
</feature>
<gene>
    <name evidence="2" type="ORF">DIT97_07830</name>
</gene>
<reference evidence="2 3" key="1">
    <citation type="journal article" date="2018" name="Nat. Biotechnol.">
        <title>A standardized bacterial taxonomy based on genome phylogeny substantially revises the tree of life.</title>
        <authorList>
            <person name="Parks D.H."/>
            <person name="Chuvochina M."/>
            <person name="Waite D.W."/>
            <person name="Rinke C."/>
            <person name="Skarshewski A."/>
            <person name="Chaumeil P.A."/>
            <person name="Hugenholtz P."/>
        </authorList>
    </citation>
    <scope>NUCLEOTIDE SEQUENCE [LARGE SCALE GENOMIC DNA]</scope>
    <source>
        <strain evidence="2">UBA9375</strain>
    </source>
</reference>
<accession>A0A3D3R4L7</accession>
<sequence length="114" mass="13101">MVKIMAYLILLFLVLLWGVGNQCFIRMGVKRGILSLTAVTYSCFLVSYLVGLFYNISLYNTNRFSLMILISYLLVATMISFFMVTLSLITAYLIPQENSRTEFTHECQTGCRRL</sequence>
<comment type="caution">
    <text evidence="2">The sequence shown here is derived from an EMBL/GenBank/DDBJ whole genome shotgun (WGS) entry which is preliminary data.</text>
</comment>